<gene>
    <name evidence="2" type="ORF">Pka01_26810</name>
</gene>
<evidence type="ECO:0000256" key="1">
    <source>
        <dbReference type="SAM" id="SignalP"/>
    </source>
</evidence>
<feature type="signal peptide" evidence="1">
    <location>
        <begin position="1"/>
        <end position="32"/>
    </location>
</feature>
<name>A0A8J3M4Y8_9ACTN</name>
<keyword evidence="1" id="KW-0732">Signal</keyword>
<organism evidence="2 3">
    <name type="scientific">Planotetraspora kaengkrachanensis</name>
    <dbReference type="NCBI Taxonomy" id="575193"/>
    <lineage>
        <taxon>Bacteria</taxon>
        <taxon>Bacillati</taxon>
        <taxon>Actinomycetota</taxon>
        <taxon>Actinomycetes</taxon>
        <taxon>Streptosporangiales</taxon>
        <taxon>Streptosporangiaceae</taxon>
        <taxon>Planotetraspora</taxon>
    </lineage>
</organism>
<keyword evidence="3" id="KW-1185">Reference proteome</keyword>
<evidence type="ECO:0000313" key="2">
    <source>
        <dbReference type="EMBL" id="GIG79554.1"/>
    </source>
</evidence>
<dbReference type="AlphaFoldDB" id="A0A8J3M4Y8"/>
<comment type="caution">
    <text evidence="2">The sequence shown here is derived from an EMBL/GenBank/DDBJ whole genome shotgun (WGS) entry which is preliminary data.</text>
</comment>
<evidence type="ECO:0000313" key="3">
    <source>
        <dbReference type="Proteomes" id="UP000630097"/>
    </source>
</evidence>
<dbReference type="Proteomes" id="UP000630097">
    <property type="component" value="Unassembled WGS sequence"/>
</dbReference>
<sequence>MRIFALLEPGRTQRRPVLALAVAFLTVGAQHAAAPAAHATPLATAHVLAQPARGNVVIEWNRTLGSVR</sequence>
<dbReference type="EMBL" id="BONV01000009">
    <property type="protein sequence ID" value="GIG79554.1"/>
    <property type="molecule type" value="Genomic_DNA"/>
</dbReference>
<protein>
    <submittedName>
        <fullName evidence="2">Uncharacterized protein</fullName>
    </submittedName>
</protein>
<proteinExistence type="predicted"/>
<feature type="chain" id="PRO_5038970299" evidence="1">
    <location>
        <begin position="33"/>
        <end position="68"/>
    </location>
</feature>
<accession>A0A8J3M4Y8</accession>
<reference evidence="2 3" key="1">
    <citation type="submission" date="2021-01" db="EMBL/GenBank/DDBJ databases">
        <title>Whole genome shotgun sequence of Planotetraspora kaengkrachanensis NBRC 104272.</title>
        <authorList>
            <person name="Komaki H."/>
            <person name="Tamura T."/>
        </authorList>
    </citation>
    <scope>NUCLEOTIDE SEQUENCE [LARGE SCALE GENOMIC DNA]</scope>
    <source>
        <strain evidence="2 3">NBRC 104272</strain>
    </source>
</reference>
<dbReference type="RefSeq" id="WP_203883006.1">
    <property type="nucleotide sequence ID" value="NZ_BAABHH010000016.1"/>
</dbReference>